<accession>A0ABP9ET61</accession>
<evidence type="ECO:0000256" key="2">
    <source>
        <dbReference type="SAM" id="Phobius"/>
    </source>
</evidence>
<keyword evidence="2" id="KW-0812">Transmembrane</keyword>
<protein>
    <submittedName>
        <fullName evidence="3">Uncharacterized protein</fullName>
    </submittedName>
</protein>
<evidence type="ECO:0000313" key="3">
    <source>
        <dbReference type="EMBL" id="GAA4880405.1"/>
    </source>
</evidence>
<comment type="caution">
    <text evidence="3">The sequence shown here is derived from an EMBL/GenBank/DDBJ whole genome shotgun (WGS) entry which is preliminary data.</text>
</comment>
<dbReference type="RefSeq" id="WP_274231730.1">
    <property type="nucleotide sequence ID" value="NZ_BAABHQ010000009.1"/>
</dbReference>
<dbReference type="Proteomes" id="UP001500457">
    <property type="component" value="Unassembled WGS sequence"/>
</dbReference>
<feature type="compositionally biased region" description="Basic and acidic residues" evidence="1">
    <location>
        <begin position="53"/>
        <end position="64"/>
    </location>
</feature>
<evidence type="ECO:0000313" key="4">
    <source>
        <dbReference type="Proteomes" id="UP001500457"/>
    </source>
</evidence>
<gene>
    <name evidence="3" type="ORF">GCM10023203_34210</name>
</gene>
<keyword evidence="4" id="KW-1185">Reference proteome</keyword>
<organism evidence="3 4">
    <name type="scientific">Actinomycetospora straminea</name>
    <dbReference type="NCBI Taxonomy" id="663607"/>
    <lineage>
        <taxon>Bacteria</taxon>
        <taxon>Bacillati</taxon>
        <taxon>Actinomycetota</taxon>
        <taxon>Actinomycetes</taxon>
        <taxon>Pseudonocardiales</taxon>
        <taxon>Pseudonocardiaceae</taxon>
        <taxon>Actinomycetospora</taxon>
    </lineage>
</organism>
<keyword evidence="2" id="KW-0472">Membrane</keyword>
<reference evidence="4" key="1">
    <citation type="journal article" date="2019" name="Int. J. Syst. Evol. Microbiol.">
        <title>The Global Catalogue of Microorganisms (GCM) 10K type strain sequencing project: providing services to taxonomists for standard genome sequencing and annotation.</title>
        <authorList>
            <consortium name="The Broad Institute Genomics Platform"/>
            <consortium name="The Broad Institute Genome Sequencing Center for Infectious Disease"/>
            <person name="Wu L."/>
            <person name="Ma J."/>
        </authorList>
    </citation>
    <scope>NUCLEOTIDE SEQUENCE [LARGE SCALE GENOMIC DNA]</scope>
    <source>
        <strain evidence="4">JCM 17983</strain>
    </source>
</reference>
<evidence type="ECO:0000256" key="1">
    <source>
        <dbReference type="SAM" id="MobiDB-lite"/>
    </source>
</evidence>
<proteinExistence type="predicted"/>
<dbReference type="EMBL" id="BAABHQ010000009">
    <property type="protein sequence ID" value="GAA4880405.1"/>
    <property type="molecule type" value="Genomic_DNA"/>
</dbReference>
<feature type="transmembrane region" description="Helical" evidence="2">
    <location>
        <begin position="6"/>
        <end position="25"/>
    </location>
</feature>
<keyword evidence="2" id="KW-1133">Transmembrane helix</keyword>
<sequence>MTTLLWVPVALPPALMVVLLLLDALDRRLPPGHGAAGRSAPPPSGDVPVRSTARIERFEDAPAT</sequence>
<name>A0ABP9ET61_9PSEU</name>
<feature type="region of interest" description="Disordered" evidence="1">
    <location>
        <begin position="31"/>
        <end position="64"/>
    </location>
</feature>